<feature type="region of interest" description="Disordered" evidence="1">
    <location>
        <begin position="179"/>
        <end position="210"/>
    </location>
</feature>
<dbReference type="AlphaFoldDB" id="A0AAV1QUR4"/>
<evidence type="ECO:0000313" key="2">
    <source>
        <dbReference type="EMBL" id="CAK7324603.1"/>
    </source>
</evidence>
<evidence type="ECO:0000256" key="1">
    <source>
        <dbReference type="SAM" id="MobiDB-lite"/>
    </source>
</evidence>
<reference evidence="2 3" key="1">
    <citation type="submission" date="2024-01" db="EMBL/GenBank/DDBJ databases">
        <authorList>
            <person name="Waweru B."/>
        </authorList>
    </citation>
    <scope>NUCLEOTIDE SEQUENCE [LARGE SCALE GENOMIC DNA]</scope>
</reference>
<gene>
    <name evidence="2" type="ORF">DCAF_LOCUS2255</name>
</gene>
<accession>A0AAV1QUR4</accession>
<comment type="caution">
    <text evidence="2">The sequence shown here is derived from an EMBL/GenBank/DDBJ whole genome shotgun (WGS) entry which is preliminary data.</text>
</comment>
<sequence>MLANSELPSNLELVDKVEVLASDEPLDGTYDSLTPLSSIFFEASSFHASSYIITFISRHDTAISDTTGVGTLEPNQSMKELTAKGKDGVLSVKKNQIDCELLGSCSALLTMLSAVNSFDSSWFALKKNRLFSGVKEELLVTSEGRNPRVSEEEIERFRRLQRMEESGKKRSFLFDAFTRPKVKGTGPSPQGQIPDTEGEAPLKAGSITRA</sequence>
<name>A0AAV1QUR4_9ROSI</name>
<dbReference type="Proteomes" id="UP001314170">
    <property type="component" value="Unassembled WGS sequence"/>
</dbReference>
<organism evidence="2 3">
    <name type="scientific">Dovyalis caffra</name>
    <dbReference type="NCBI Taxonomy" id="77055"/>
    <lineage>
        <taxon>Eukaryota</taxon>
        <taxon>Viridiplantae</taxon>
        <taxon>Streptophyta</taxon>
        <taxon>Embryophyta</taxon>
        <taxon>Tracheophyta</taxon>
        <taxon>Spermatophyta</taxon>
        <taxon>Magnoliopsida</taxon>
        <taxon>eudicotyledons</taxon>
        <taxon>Gunneridae</taxon>
        <taxon>Pentapetalae</taxon>
        <taxon>rosids</taxon>
        <taxon>fabids</taxon>
        <taxon>Malpighiales</taxon>
        <taxon>Salicaceae</taxon>
        <taxon>Flacourtieae</taxon>
        <taxon>Dovyalis</taxon>
    </lineage>
</organism>
<keyword evidence="3" id="KW-1185">Reference proteome</keyword>
<proteinExistence type="predicted"/>
<evidence type="ECO:0000313" key="3">
    <source>
        <dbReference type="Proteomes" id="UP001314170"/>
    </source>
</evidence>
<dbReference type="EMBL" id="CAWUPB010000374">
    <property type="protein sequence ID" value="CAK7324603.1"/>
    <property type="molecule type" value="Genomic_DNA"/>
</dbReference>
<protein>
    <submittedName>
        <fullName evidence="2">Uncharacterized protein</fullName>
    </submittedName>
</protein>